<dbReference type="GO" id="GO:0006355">
    <property type="term" value="P:regulation of DNA-templated transcription"/>
    <property type="evidence" value="ECO:0007669"/>
    <property type="project" value="InterPro"/>
</dbReference>
<dbReference type="Proteomes" id="UP000183376">
    <property type="component" value="Chromosome I"/>
</dbReference>
<dbReference type="InterPro" id="IPR027417">
    <property type="entry name" value="P-loop_NTPase"/>
</dbReference>
<dbReference type="InterPro" id="IPR002182">
    <property type="entry name" value="NB-ARC"/>
</dbReference>
<keyword evidence="2" id="KW-0418">Kinase</keyword>
<dbReference type="Gene3D" id="1.25.40.10">
    <property type="entry name" value="Tetratricopeptide repeat domain"/>
    <property type="match status" value="1"/>
</dbReference>
<evidence type="ECO:0000259" key="1">
    <source>
        <dbReference type="PROSITE" id="PS50043"/>
    </source>
</evidence>
<accession>A0A1G9SEP1</accession>
<dbReference type="PROSITE" id="PS50043">
    <property type="entry name" value="HTH_LUXR_2"/>
    <property type="match status" value="1"/>
</dbReference>
<dbReference type="PANTHER" id="PTHR47691">
    <property type="entry name" value="REGULATOR-RELATED"/>
    <property type="match status" value="1"/>
</dbReference>
<dbReference type="GO" id="GO:0004674">
    <property type="term" value="F:protein serine/threonine kinase activity"/>
    <property type="evidence" value="ECO:0007669"/>
    <property type="project" value="UniProtKB-KW"/>
</dbReference>
<dbReference type="SMART" id="SM00421">
    <property type="entry name" value="HTH_LUXR"/>
    <property type="match status" value="1"/>
</dbReference>
<name>A0A1G9SEP1_ALLAB</name>
<dbReference type="PRINTS" id="PR00038">
    <property type="entry name" value="HTHLUXR"/>
</dbReference>
<dbReference type="Gene3D" id="1.10.10.10">
    <property type="entry name" value="Winged helix-like DNA-binding domain superfamily/Winged helix DNA-binding domain"/>
    <property type="match status" value="1"/>
</dbReference>
<dbReference type="AlphaFoldDB" id="A0A1G9SEP1"/>
<protein>
    <submittedName>
        <fullName evidence="2">Non-specific serine/threonine protein kinase</fullName>
    </submittedName>
</protein>
<dbReference type="PANTHER" id="PTHR47691:SF3">
    <property type="entry name" value="HTH-TYPE TRANSCRIPTIONAL REGULATOR RV0890C-RELATED"/>
    <property type="match status" value="1"/>
</dbReference>
<dbReference type="InterPro" id="IPR036388">
    <property type="entry name" value="WH-like_DNA-bd_sf"/>
</dbReference>
<dbReference type="Pfam" id="PF00931">
    <property type="entry name" value="NB-ARC"/>
    <property type="match status" value="1"/>
</dbReference>
<dbReference type="InterPro" id="IPR016032">
    <property type="entry name" value="Sig_transdc_resp-reg_C-effctor"/>
</dbReference>
<dbReference type="STRING" id="211114.SAMN04489726_1115"/>
<gene>
    <name evidence="2" type="ORF">SAMN04489726_1115</name>
</gene>
<keyword evidence="3" id="KW-1185">Reference proteome</keyword>
<dbReference type="PRINTS" id="PR00364">
    <property type="entry name" value="DISEASERSIST"/>
</dbReference>
<dbReference type="eggNOG" id="COG3903">
    <property type="taxonomic scope" value="Bacteria"/>
</dbReference>
<dbReference type="InterPro" id="IPR000792">
    <property type="entry name" value="Tscrpt_reg_LuxR_C"/>
</dbReference>
<feature type="domain" description="HTH luxR-type" evidence="1">
    <location>
        <begin position="699"/>
        <end position="764"/>
    </location>
</feature>
<dbReference type="InterPro" id="IPR011990">
    <property type="entry name" value="TPR-like_helical_dom_sf"/>
</dbReference>
<keyword evidence="2" id="KW-0723">Serine/threonine-protein kinase</keyword>
<sequence length="773" mass="84402">MIMTRRTGVLPAELSSFVNRHREKGALKRSLAASRLVTVVGVGGVGKTRLALRVAAEVRKAFDDGVWWVELSALQDADLLAQVVAEVLGVQDVTLRPMTEVLAEFLAQRRLLLVLDTCEHLVEPCAELVDRLLRAAPGLRVLATSRRPLRIDGENLYALRPLEARRGGRGEPAAGVQLFLDRARAASGSFSLAERDREVVARLCEYVDGIPLAIELAAVRARALSVRDIVKRLDDRFGLLTRGSPGGPARHATLQTAINWSHDLCSPAERSLWARASVFAGSFDLTAVGEVCFDDQLSASDVLELVSRLMNQSILVREERPCGVRYSMLDTLRAYGRDRLRQAGEEMPLLRRHRDYYLSLARQFDARWCGPDQIDQYERLGREHTNLRAAIDFCLKHRQEHLAGLELAAALRCYWFGCGFIREGRYYLDRALALNPAPSRTRATALWACAWLANAQGDPDAADTRAAPALRYAQQEDDTETAAWAVHLVGLAAMLRGDHLRGAALAEHAASLHRQGGDPGLGLIAARAVQAVSLAAAAEFDLAATVAENAQATCDQYGERWLRSYLDWVRALAEMGRGDPETAAAHARGALRFKRLLNDHAGMAATLDTLAAALGALGQAERAARIQGIALQVWRTVGRPQLGAPALVAAHHYCQQQARGTLGDAAYQAAFDNGLTLDLGAAIAYALEEQAPPPSSAPQQTGRAPLTRREWQVAELVAEGLTNQQIAARLVIAKRTADAHVHHILTKLDLDNRAHIAAWATEHRAPVADDNSR</sequence>
<organism evidence="2 3">
    <name type="scientific">Allokutzneria albata</name>
    <name type="common">Kibdelosporangium albatum</name>
    <dbReference type="NCBI Taxonomy" id="211114"/>
    <lineage>
        <taxon>Bacteria</taxon>
        <taxon>Bacillati</taxon>
        <taxon>Actinomycetota</taxon>
        <taxon>Actinomycetes</taxon>
        <taxon>Pseudonocardiales</taxon>
        <taxon>Pseudonocardiaceae</taxon>
        <taxon>Allokutzneria</taxon>
    </lineage>
</organism>
<dbReference type="eggNOG" id="COG2197">
    <property type="taxonomic scope" value="Bacteria"/>
</dbReference>
<dbReference type="EMBL" id="LT629701">
    <property type="protein sequence ID" value="SDM33861.1"/>
    <property type="molecule type" value="Genomic_DNA"/>
</dbReference>
<dbReference type="SUPFAM" id="SSF52540">
    <property type="entry name" value="P-loop containing nucleoside triphosphate hydrolases"/>
    <property type="match status" value="1"/>
</dbReference>
<keyword evidence="2" id="KW-0808">Transferase</keyword>
<dbReference type="SUPFAM" id="SSF46894">
    <property type="entry name" value="C-terminal effector domain of the bipartite response regulators"/>
    <property type="match status" value="1"/>
</dbReference>
<evidence type="ECO:0000313" key="2">
    <source>
        <dbReference type="EMBL" id="SDM33861.1"/>
    </source>
</evidence>
<proteinExistence type="predicted"/>
<dbReference type="GO" id="GO:0043531">
    <property type="term" value="F:ADP binding"/>
    <property type="evidence" value="ECO:0007669"/>
    <property type="project" value="InterPro"/>
</dbReference>
<dbReference type="GO" id="GO:0003677">
    <property type="term" value="F:DNA binding"/>
    <property type="evidence" value="ECO:0007669"/>
    <property type="project" value="InterPro"/>
</dbReference>
<reference evidence="2 3" key="1">
    <citation type="submission" date="2016-10" db="EMBL/GenBank/DDBJ databases">
        <authorList>
            <person name="de Groot N.N."/>
        </authorList>
    </citation>
    <scope>NUCLEOTIDE SEQUENCE [LARGE SCALE GENOMIC DNA]</scope>
    <source>
        <strain evidence="2 3">DSM 44149</strain>
    </source>
</reference>
<dbReference type="Gene3D" id="3.40.50.300">
    <property type="entry name" value="P-loop containing nucleotide triphosphate hydrolases"/>
    <property type="match status" value="1"/>
</dbReference>
<dbReference type="CDD" id="cd06170">
    <property type="entry name" value="LuxR_C_like"/>
    <property type="match status" value="1"/>
</dbReference>
<evidence type="ECO:0000313" key="3">
    <source>
        <dbReference type="Proteomes" id="UP000183376"/>
    </source>
</evidence>
<dbReference type="Pfam" id="PF00196">
    <property type="entry name" value="GerE"/>
    <property type="match status" value="1"/>
</dbReference>